<dbReference type="AlphaFoldDB" id="A0ABD2ZDL5"/>
<evidence type="ECO:0000313" key="2">
    <source>
        <dbReference type="Proteomes" id="UP001630127"/>
    </source>
</evidence>
<dbReference type="Proteomes" id="UP001630127">
    <property type="component" value="Unassembled WGS sequence"/>
</dbReference>
<sequence length="173" mass="19606">MVPEKVDSKSLVHNPLIEVEVEISKNLSAADSGSTINSSALHGNSELVVELDKFVEDSKVDTEETCLVEEVLEIEPVESIVSTEQTKDDFKTEENLNLELVDSKLVQDQEQSNEKFPVLFPSIIDFVLGDLNLIKSKIYLLPHQVNYKSSFWNCYNLVGHQTFRFIILQFSKT</sequence>
<dbReference type="EMBL" id="JBJUIK010000010">
    <property type="protein sequence ID" value="KAL3516415.1"/>
    <property type="molecule type" value="Genomic_DNA"/>
</dbReference>
<reference evidence="1 2" key="1">
    <citation type="submission" date="2024-11" db="EMBL/GenBank/DDBJ databases">
        <title>A near-complete genome assembly of Cinchona calisaya.</title>
        <authorList>
            <person name="Lian D.C."/>
            <person name="Zhao X.W."/>
            <person name="Wei L."/>
        </authorList>
    </citation>
    <scope>NUCLEOTIDE SEQUENCE [LARGE SCALE GENOMIC DNA]</scope>
    <source>
        <tissue evidence="1">Nenye</tissue>
    </source>
</reference>
<protein>
    <submittedName>
        <fullName evidence="1">Uncharacterized protein</fullName>
    </submittedName>
</protein>
<comment type="caution">
    <text evidence="1">The sequence shown here is derived from an EMBL/GenBank/DDBJ whole genome shotgun (WGS) entry which is preliminary data.</text>
</comment>
<evidence type="ECO:0000313" key="1">
    <source>
        <dbReference type="EMBL" id="KAL3516415.1"/>
    </source>
</evidence>
<gene>
    <name evidence="1" type="ORF">ACH5RR_023317</name>
</gene>
<keyword evidence="2" id="KW-1185">Reference proteome</keyword>
<accession>A0ABD2ZDL5</accession>
<organism evidence="1 2">
    <name type="scientific">Cinchona calisaya</name>
    <dbReference type="NCBI Taxonomy" id="153742"/>
    <lineage>
        <taxon>Eukaryota</taxon>
        <taxon>Viridiplantae</taxon>
        <taxon>Streptophyta</taxon>
        <taxon>Embryophyta</taxon>
        <taxon>Tracheophyta</taxon>
        <taxon>Spermatophyta</taxon>
        <taxon>Magnoliopsida</taxon>
        <taxon>eudicotyledons</taxon>
        <taxon>Gunneridae</taxon>
        <taxon>Pentapetalae</taxon>
        <taxon>asterids</taxon>
        <taxon>lamiids</taxon>
        <taxon>Gentianales</taxon>
        <taxon>Rubiaceae</taxon>
        <taxon>Cinchonoideae</taxon>
        <taxon>Cinchoneae</taxon>
        <taxon>Cinchona</taxon>
    </lineage>
</organism>
<proteinExistence type="predicted"/>
<name>A0ABD2ZDL5_9GENT</name>